<evidence type="ECO:0000313" key="9">
    <source>
        <dbReference type="Proteomes" id="UP000187891"/>
    </source>
</evidence>
<evidence type="ECO:0000256" key="5">
    <source>
        <dbReference type="ARBA" id="ARBA00023200"/>
    </source>
</evidence>
<keyword evidence="5" id="KW-1035">Host cytoplasm</keyword>
<organism evidence="8 9">
    <name type="scientific">Agrobacterium rosae</name>
    <dbReference type="NCBI Taxonomy" id="1972867"/>
    <lineage>
        <taxon>Bacteria</taxon>
        <taxon>Pseudomonadati</taxon>
        <taxon>Pseudomonadota</taxon>
        <taxon>Alphaproteobacteria</taxon>
        <taxon>Hyphomicrobiales</taxon>
        <taxon>Rhizobiaceae</taxon>
        <taxon>Rhizobium/Agrobacterium group</taxon>
        <taxon>Agrobacterium</taxon>
    </lineage>
</organism>
<dbReference type="Proteomes" id="UP000187891">
    <property type="component" value="Unassembled WGS sequence"/>
</dbReference>
<dbReference type="GO" id="GO:0003796">
    <property type="term" value="F:lysozyme activity"/>
    <property type="evidence" value="ECO:0007669"/>
    <property type="project" value="UniProtKB-EC"/>
</dbReference>
<evidence type="ECO:0000256" key="6">
    <source>
        <dbReference type="ARBA" id="ARBA00023295"/>
    </source>
</evidence>
<dbReference type="InterPro" id="IPR023346">
    <property type="entry name" value="Lysozyme-like_dom_sf"/>
</dbReference>
<dbReference type="InterPro" id="IPR033907">
    <property type="entry name" value="Endolysin_autolysin"/>
</dbReference>
<evidence type="ECO:0000313" key="8">
    <source>
        <dbReference type="EMBL" id="SCX19548.1"/>
    </source>
</evidence>
<protein>
    <recommendedName>
        <fullName evidence="7">Lysozyme</fullName>
        <ecNumber evidence="7">3.2.1.17</ecNumber>
    </recommendedName>
</protein>
<dbReference type="AlphaFoldDB" id="A0A1R3TLP1"/>
<dbReference type="GO" id="GO:0009253">
    <property type="term" value="P:peptidoglycan catabolic process"/>
    <property type="evidence" value="ECO:0007669"/>
    <property type="project" value="InterPro"/>
</dbReference>
<comment type="catalytic activity">
    <reaction evidence="1 7">
        <text>Hydrolysis of (1-&gt;4)-beta-linkages between N-acetylmuramic acid and N-acetyl-D-glucosamine residues in a peptidoglycan and between N-acetyl-D-glucosamine residues in chitodextrins.</text>
        <dbReference type="EC" id="3.2.1.17"/>
    </reaction>
</comment>
<proteinExistence type="inferred from homology"/>
<dbReference type="PANTHER" id="PTHR38107:SF3">
    <property type="entry name" value="LYSOZYME RRRD-RELATED"/>
    <property type="match status" value="1"/>
</dbReference>
<dbReference type="GO" id="GO:0016998">
    <property type="term" value="P:cell wall macromolecule catabolic process"/>
    <property type="evidence" value="ECO:0007669"/>
    <property type="project" value="InterPro"/>
</dbReference>
<dbReference type="SUPFAM" id="SSF53955">
    <property type="entry name" value="Lysozyme-like"/>
    <property type="match status" value="1"/>
</dbReference>
<comment type="similarity">
    <text evidence="7">Belongs to the glycosyl hydrolase 24 family.</text>
</comment>
<evidence type="ECO:0000256" key="1">
    <source>
        <dbReference type="ARBA" id="ARBA00000632"/>
    </source>
</evidence>
<sequence length="152" mass="16592">MKTNKAGIDLIKRWEGCVLTCYLCPANIPTIGVGTTKGLTRSDVGKKTITMAEAERLLKEDLARFEADVTRLVKVPVNENQFSAMVSLAYNIGTGAFSSSTLLRLVNAKDYAGAAKQFDRWNKGGGKVLKGLVNRRNDEEALFRKPVAKAKA</sequence>
<dbReference type="RefSeq" id="WP_077119252.1">
    <property type="nucleotide sequence ID" value="NZ_FMUE01000003.1"/>
</dbReference>
<evidence type="ECO:0000256" key="2">
    <source>
        <dbReference type="ARBA" id="ARBA00022529"/>
    </source>
</evidence>
<dbReference type="CDD" id="cd00737">
    <property type="entry name" value="lyz_endolysin_autolysin"/>
    <property type="match status" value="1"/>
</dbReference>
<accession>A0A1R3TLP1</accession>
<evidence type="ECO:0000256" key="7">
    <source>
        <dbReference type="RuleBase" id="RU003788"/>
    </source>
</evidence>
<name>A0A1R3TLP1_9HYPH</name>
<dbReference type="HAMAP" id="MF_04110">
    <property type="entry name" value="ENDOLYSIN_T4"/>
    <property type="match status" value="1"/>
</dbReference>
<dbReference type="EMBL" id="FMUE01000003">
    <property type="protein sequence ID" value="SCX19548.1"/>
    <property type="molecule type" value="Genomic_DNA"/>
</dbReference>
<dbReference type="PANTHER" id="PTHR38107">
    <property type="match status" value="1"/>
</dbReference>
<keyword evidence="4 7" id="KW-0378">Hydrolase</keyword>
<dbReference type="Gene3D" id="1.10.530.40">
    <property type="match status" value="1"/>
</dbReference>
<dbReference type="GO" id="GO:0042742">
    <property type="term" value="P:defense response to bacterium"/>
    <property type="evidence" value="ECO:0007669"/>
    <property type="project" value="UniProtKB-KW"/>
</dbReference>
<dbReference type="GO" id="GO:0031640">
    <property type="term" value="P:killing of cells of another organism"/>
    <property type="evidence" value="ECO:0007669"/>
    <property type="project" value="UniProtKB-KW"/>
</dbReference>
<dbReference type="EC" id="3.2.1.17" evidence="7"/>
<keyword evidence="2 7" id="KW-0929">Antimicrobial</keyword>
<dbReference type="InterPro" id="IPR002196">
    <property type="entry name" value="Glyco_hydro_24"/>
</dbReference>
<keyword evidence="3 7" id="KW-0081">Bacteriolytic enzyme</keyword>
<dbReference type="InterPro" id="IPR051018">
    <property type="entry name" value="Bacteriophage_GH24"/>
</dbReference>
<evidence type="ECO:0000256" key="4">
    <source>
        <dbReference type="ARBA" id="ARBA00022801"/>
    </source>
</evidence>
<dbReference type="STRING" id="1907666.DSM25559_1859"/>
<reference evidence="9" key="1">
    <citation type="submission" date="2016-10" db="EMBL/GenBank/DDBJ databases">
        <authorList>
            <person name="Wibberg D."/>
        </authorList>
    </citation>
    <scope>NUCLEOTIDE SEQUENCE [LARGE SCALE GENOMIC DNA]</scope>
</reference>
<gene>
    <name evidence="8" type="primary">rrrD</name>
    <name evidence="8" type="ORF">DSM25559_1859</name>
</gene>
<dbReference type="Pfam" id="PF00959">
    <property type="entry name" value="Phage_lysozyme"/>
    <property type="match status" value="1"/>
</dbReference>
<keyword evidence="6 7" id="KW-0326">Glycosidase</keyword>
<dbReference type="InterPro" id="IPR023347">
    <property type="entry name" value="Lysozyme_dom_sf"/>
</dbReference>
<evidence type="ECO:0000256" key="3">
    <source>
        <dbReference type="ARBA" id="ARBA00022638"/>
    </source>
</evidence>
<dbReference type="InterPro" id="IPR034690">
    <property type="entry name" value="Endolysin_T4_type"/>
</dbReference>